<protein>
    <submittedName>
        <fullName evidence="3">Uncharacterized protein</fullName>
    </submittedName>
</protein>
<proteinExistence type="predicted"/>
<dbReference type="Pfam" id="PF18960">
    <property type="entry name" value="DUF5702"/>
    <property type="match status" value="1"/>
</dbReference>
<sequence>MLKNNRGSVSILMIILVPFLVLGFLGVFITLNKQQEKQEILKTAIQISEARLDLSNKYLMEAYGILAYVNQPMLQDLLENYSSKTDFKVEHMSLAAPTYLLKSTHQAGQYILGDVGLEAVEDFVNLHLDFSAAENLTVQLNQLEKALQALSDINEIRTAIFELSGQDFSQAQFTKVAHLVVEKIEGNKSFLKSFMDSRKKSNVSSEILDLLGQDLDEAMLKMEKQLIALQDNLRELKISKNNLNQVTNAIHSIKEEIQNEDENTSTEALEHELYRLRLRRNYIKREMDARLSNAIGNTGIGKPNLVSTINLLIQRVSQFDFQLSEVDSECFTLDKPDMKWGETPKISSLDRFFLNEYALAIFKSGDFESPRSFNPLNKDLRDSVLMYEAEFLIGGKATDADNKRTVRQQIIGIRTLANMTQILKDPQTMSEINALVLSIPAPWNIISKIGVITLWSTTEAYLDLVGLESGRGYHLFKPKTEWHLSLNQLLAGEWQSNTHSKSMGVTDPKLYYQDYLRLLLIKTRLEDLTNRLLTLLDANVMQASEAKFGLNDFSVGHTVEINWDQEELYFRRAYWTLSN</sequence>
<evidence type="ECO:0000313" key="4">
    <source>
        <dbReference type="Proteomes" id="UP000767854"/>
    </source>
</evidence>
<keyword evidence="4" id="KW-1185">Reference proteome</keyword>
<comment type="caution">
    <text evidence="3">The sequence shown here is derived from an EMBL/GenBank/DDBJ whole genome shotgun (WGS) entry which is preliminary data.</text>
</comment>
<name>A0ABS2MRE5_9FIRM</name>
<evidence type="ECO:0000313" key="3">
    <source>
        <dbReference type="EMBL" id="MBM7561960.1"/>
    </source>
</evidence>
<dbReference type="RefSeq" id="WP_204663941.1">
    <property type="nucleotide sequence ID" value="NZ_JAFBDT010000010.1"/>
</dbReference>
<keyword evidence="2" id="KW-0812">Transmembrane</keyword>
<keyword evidence="1" id="KW-0175">Coiled coil</keyword>
<dbReference type="Proteomes" id="UP000767854">
    <property type="component" value="Unassembled WGS sequence"/>
</dbReference>
<keyword evidence="2" id="KW-1133">Transmembrane helix</keyword>
<feature type="coiled-coil region" evidence="1">
    <location>
        <begin position="219"/>
        <end position="263"/>
    </location>
</feature>
<evidence type="ECO:0000256" key="1">
    <source>
        <dbReference type="SAM" id="Coils"/>
    </source>
</evidence>
<accession>A0ABS2MRE5</accession>
<evidence type="ECO:0000256" key="2">
    <source>
        <dbReference type="SAM" id="Phobius"/>
    </source>
</evidence>
<dbReference type="InterPro" id="IPR043756">
    <property type="entry name" value="DUF5702"/>
</dbReference>
<keyword evidence="2" id="KW-0472">Membrane</keyword>
<gene>
    <name evidence="3" type="ORF">JOC49_001503</name>
</gene>
<feature type="transmembrane region" description="Helical" evidence="2">
    <location>
        <begin position="12"/>
        <end position="31"/>
    </location>
</feature>
<reference evidence="3 4" key="1">
    <citation type="submission" date="2021-01" db="EMBL/GenBank/DDBJ databases">
        <title>Genomic Encyclopedia of Type Strains, Phase IV (KMG-IV): sequencing the most valuable type-strain genomes for metagenomic binning, comparative biology and taxonomic classification.</title>
        <authorList>
            <person name="Goeker M."/>
        </authorList>
    </citation>
    <scope>NUCLEOTIDE SEQUENCE [LARGE SCALE GENOMIC DNA]</scope>
    <source>
        <strain evidence="3 4">DSM 24436</strain>
    </source>
</reference>
<organism evidence="3 4">
    <name type="scientific">Fusibacter tunisiensis</name>
    <dbReference type="NCBI Taxonomy" id="1008308"/>
    <lineage>
        <taxon>Bacteria</taxon>
        <taxon>Bacillati</taxon>
        <taxon>Bacillota</taxon>
        <taxon>Clostridia</taxon>
        <taxon>Eubacteriales</taxon>
        <taxon>Eubacteriales Family XII. Incertae Sedis</taxon>
        <taxon>Fusibacter</taxon>
    </lineage>
</organism>
<dbReference type="EMBL" id="JAFBDT010000010">
    <property type="protein sequence ID" value="MBM7561960.1"/>
    <property type="molecule type" value="Genomic_DNA"/>
</dbReference>